<proteinExistence type="predicted"/>
<sequence length="284" mass="30857">MSFPRITGSNFSYQHLPFDRFLDDAADLGREEVELWGVAPHFHVPWVSDAEARAVRRRAASRGLRVRCLTPEQVMYPVNIASPDTRLRAASIAMFRRAAELCAELGAELLLLTPGRGFEGEPVETGLRRSADALAEIAAYAAGFGVTCVLEPLQRVESNLLNDSRALARMLDEVGAPNLGAVLDTVGMAVAGEGVDDYFDALGDRVRHVHLIDGRPAGHLAWGDGELPLADYLAAFARRGYDGHMTFELFGDGTYAFAPRPVVERCLTAVRDALAPGTPDPLRT</sequence>
<dbReference type="Pfam" id="PF01261">
    <property type="entry name" value="AP_endonuc_2"/>
    <property type="match status" value="1"/>
</dbReference>
<dbReference type="Gene3D" id="3.20.20.150">
    <property type="entry name" value="Divalent-metal-dependent TIM barrel enzymes"/>
    <property type="match status" value="1"/>
</dbReference>
<evidence type="ECO:0000313" key="2">
    <source>
        <dbReference type="EMBL" id="KAA9381752.1"/>
    </source>
</evidence>
<dbReference type="RefSeq" id="WP_150930716.1">
    <property type="nucleotide sequence ID" value="NZ_VYTZ01000001.1"/>
</dbReference>
<dbReference type="InterPro" id="IPR050312">
    <property type="entry name" value="IolE/XylAMocC-like"/>
</dbReference>
<keyword evidence="3" id="KW-1185">Reference proteome</keyword>
<dbReference type="EMBL" id="VYTZ01000001">
    <property type="protein sequence ID" value="KAA9381752.1"/>
    <property type="molecule type" value="Genomic_DNA"/>
</dbReference>
<reference evidence="2 3" key="1">
    <citation type="submission" date="2019-09" db="EMBL/GenBank/DDBJ databases">
        <title>Screening of Novel Bioactive Compounds from Soil-Associated.</title>
        <authorList>
            <person name="Gong X."/>
        </authorList>
    </citation>
    <scope>NUCLEOTIDE SEQUENCE [LARGE SCALE GENOMIC DNA]</scope>
    <source>
        <strain evidence="2 3">Gxj-6</strain>
    </source>
</reference>
<evidence type="ECO:0000313" key="3">
    <source>
        <dbReference type="Proteomes" id="UP000327011"/>
    </source>
</evidence>
<dbReference type="PANTHER" id="PTHR12110:SF41">
    <property type="entry name" value="INOSOSE DEHYDRATASE"/>
    <property type="match status" value="1"/>
</dbReference>
<accession>A0A5J5KAK6</accession>
<dbReference type="PANTHER" id="PTHR12110">
    <property type="entry name" value="HYDROXYPYRUVATE ISOMERASE"/>
    <property type="match status" value="1"/>
</dbReference>
<dbReference type="InterPro" id="IPR036237">
    <property type="entry name" value="Xyl_isomerase-like_sf"/>
</dbReference>
<gene>
    <name evidence="2" type="ORF">F5972_02725</name>
</gene>
<comment type="caution">
    <text evidence="2">The sequence shown here is derived from an EMBL/GenBank/DDBJ whole genome shotgun (WGS) entry which is preliminary data.</text>
</comment>
<protein>
    <submittedName>
        <fullName evidence="2">TIM barrel protein</fullName>
    </submittedName>
</protein>
<dbReference type="AlphaFoldDB" id="A0A5J5KAK6"/>
<evidence type="ECO:0000259" key="1">
    <source>
        <dbReference type="Pfam" id="PF01261"/>
    </source>
</evidence>
<name>A0A5J5KAK6_9ACTN</name>
<dbReference type="InterPro" id="IPR013022">
    <property type="entry name" value="Xyl_isomerase-like_TIM-brl"/>
</dbReference>
<feature type="domain" description="Xylose isomerase-like TIM barrel" evidence="1">
    <location>
        <begin position="22"/>
        <end position="258"/>
    </location>
</feature>
<dbReference type="SUPFAM" id="SSF51658">
    <property type="entry name" value="Xylose isomerase-like"/>
    <property type="match status" value="1"/>
</dbReference>
<dbReference type="Proteomes" id="UP000327011">
    <property type="component" value="Unassembled WGS sequence"/>
</dbReference>
<organism evidence="2 3">
    <name type="scientific">Microbispora cellulosiformans</name>
    <dbReference type="NCBI Taxonomy" id="2614688"/>
    <lineage>
        <taxon>Bacteria</taxon>
        <taxon>Bacillati</taxon>
        <taxon>Actinomycetota</taxon>
        <taxon>Actinomycetes</taxon>
        <taxon>Streptosporangiales</taxon>
        <taxon>Streptosporangiaceae</taxon>
        <taxon>Microbispora</taxon>
    </lineage>
</organism>